<proteinExistence type="predicted"/>
<dbReference type="AlphaFoldDB" id="A0A2P5DUN3"/>
<accession>A0A2P5DUN3</accession>
<gene>
    <name evidence="3" type="ORF">PanWU01x14_030110</name>
</gene>
<reference evidence="4" key="1">
    <citation type="submission" date="2016-06" db="EMBL/GenBank/DDBJ databases">
        <title>Parallel loss of symbiosis genes in relatives of nitrogen-fixing non-legume Parasponia.</title>
        <authorList>
            <person name="Van Velzen R."/>
            <person name="Holmer R."/>
            <person name="Bu F."/>
            <person name="Rutten L."/>
            <person name="Van Zeijl A."/>
            <person name="Liu W."/>
            <person name="Santuari L."/>
            <person name="Cao Q."/>
            <person name="Sharma T."/>
            <person name="Shen D."/>
            <person name="Roswanjaya Y."/>
            <person name="Wardhani T."/>
            <person name="Kalhor M.S."/>
            <person name="Jansen J."/>
            <person name="Van den Hoogen J."/>
            <person name="Gungor B."/>
            <person name="Hartog M."/>
            <person name="Hontelez J."/>
            <person name="Verver J."/>
            <person name="Yang W.-C."/>
            <person name="Schijlen E."/>
            <person name="Repin R."/>
            <person name="Schilthuizen M."/>
            <person name="Schranz E."/>
            <person name="Heidstra R."/>
            <person name="Miyata K."/>
            <person name="Fedorova E."/>
            <person name="Kohlen W."/>
            <person name="Bisseling T."/>
            <person name="Smit S."/>
            <person name="Geurts R."/>
        </authorList>
    </citation>
    <scope>NUCLEOTIDE SEQUENCE [LARGE SCALE GENOMIC DNA]</scope>
    <source>
        <strain evidence="4">cv. WU1-14</strain>
    </source>
</reference>
<dbReference type="GO" id="GO:0004523">
    <property type="term" value="F:RNA-DNA hybrid ribonuclease activity"/>
    <property type="evidence" value="ECO:0007669"/>
    <property type="project" value="InterPro"/>
</dbReference>
<feature type="domain" description="RNase H type-1" evidence="2">
    <location>
        <begin position="66"/>
        <end position="120"/>
    </location>
</feature>
<dbReference type="PANTHER" id="PTHR47074:SF75">
    <property type="entry name" value="RNASE H TYPE-1 DOMAIN-CONTAINING PROTEIN"/>
    <property type="match status" value="1"/>
</dbReference>
<dbReference type="GO" id="GO:0003676">
    <property type="term" value="F:nucleic acid binding"/>
    <property type="evidence" value="ECO:0007669"/>
    <property type="project" value="InterPro"/>
</dbReference>
<sequence>CGVCGMRGTGDFMEAVSEMLLCLVILHVLFLGEFQACKMGSSDIDRSCSSHILNWQSPSAGGLKLNTDAALNNHLQMVSLRGVVRDQHGVVIACCAIKRVGLVSVGVAELLAILEALKFCYRE</sequence>
<organism evidence="3 4">
    <name type="scientific">Parasponia andersonii</name>
    <name type="common">Sponia andersonii</name>
    <dbReference type="NCBI Taxonomy" id="3476"/>
    <lineage>
        <taxon>Eukaryota</taxon>
        <taxon>Viridiplantae</taxon>
        <taxon>Streptophyta</taxon>
        <taxon>Embryophyta</taxon>
        <taxon>Tracheophyta</taxon>
        <taxon>Spermatophyta</taxon>
        <taxon>Magnoliopsida</taxon>
        <taxon>eudicotyledons</taxon>
        <taxon>Gunneridae</taxon>
        <taxon>Pentapetalae</taxon>
        <taxon>rosids</taxon>
        <taxon>fabids</taxon>
        <taxon>Rosales</taxon>
        <taxon>Cannabaceae</taxon>
        <taxon>Parasponia</taxon>
    </lineage>
</organism>
<dbReference type="Pfam" id="PF13456">
    <property type="entry name" value="RVT_3"/>
    <property type="match status" value="1"/>
</dbReference>
<evidence type="ECO:0000313" key="3">
    <source>
        <dbReference type="EMBL" id="PON77002.1"/>
    </source>
</evidence>
<comment type="caution">
    <text evidence="3">The sequence shown here is derived from an EMBL/GenBank/DDBJ whole genome shotgun (WGS) entry which is preliminary data.</text>
</comment>
<dbReference type="InterPro" id="IPR002156">
    <property type="entry name" value="RNaseH_domain"/>
</dbReference>
<dbReference type="EMBL" id="JXTB01000015">
    <property type="protein sequence ID" value="PON77002.1"/>
    <property type="molecule type" value="Genomic_DNA"/>
</dbReference>
<keyword evidence="4" id="KW-1185">Reference proteome</keyword>
<evidence type="ECO:0000259" key="2">
    <source>
        <dbReference type="Pfam" id="PF13456"/>
    </source>
</evidence>
<dbReference type="InterPro" id="IPR052929">
    <property type="entry name" value="RNase_H-like_EbsB-rel"/>
</dbReference>
<dbReference type="Proteomes" id="UP000237105">
    <property type="component" value="Unassembled WGS sequence"/>
</dbReference>
<dbReference type="PANTHER" id="PTHR47074">
    <property type="entry name" value="BNAC02G40300D PROTEIN"/>
    <property type="match status" value="1"/>
</dbReference>
<feature type="signal peptide" evidence="1">
    <location>
        <begin position="1"/>
        <end position="36"/>
    </location>
</feature>
<name>A0A2P5DUN3_PARAD</name>
<feature type="non-terminal residue" evidence="3">
    <location>
        <position position="1"/>
    </location>
</feature>
<evidence type="ECO:0000256" key="1">
    <source>
        <dbReference type="SAM" id="SignalP"/>
    </source>
</evidence>
<keyword evidence="1" id="KW-0732">Signal</keyword>
<protein>
    <recommendedName>
        <fullName evidence="2">RNase H type-1 domain-containing protein</fullName>
    </recommendedName>
</protein>
<feature type="chain" id="PRO_5015162175" description="RNase H type-1 domain-containing protein" evidence="1">
    <location>
        <begin position="37"/>
        <end position="123"/>
    </location>
</feature>
<evidence type="ECO:0000313" key="4">
    <source>
        <dbReference type="Proteomes" id="UP000237105"/>
    </source>
</evidence>